<reference evidence="3" key="1">
    <citation type="journal article" date="2019" name="IScience">
        <title>Narwhal Genome Reveals Long-Term Low Genetic Diversity despite Current Large Abundance Size.</title>
        <authorList>
            <person name="Westbury M.V."/>
            <person name="Petersen B."/>
            <person name="Garde E."/>
            <person name="Heide-Jorgensen M.P."/>
            <person name="Lorenzen E.D."/>
        </authorList>
    </citation>
    <scope>NUCLEOTIDE SEQUENCE [LARGE SCALE GENOMIC DNA]</scope>
</reference>
<feature type="region of interest" description="Disordered" evidence="1">
    <location>
        <begin position="138"/>
        <end position="171"/>
    </location>
</feature>
<feature type="compositionally biased region" description="Basic residues" evidence="1">
    <location>
        <begin position="242"/>
        <end position="257"/>
    </location>
</feature>
<feature type="region of interest" description="Disordered" evidence="1">
    <location>
        <begin position="219"/>
        <end position="305"/>
    </location>
</feature>
<feature type="compositionally biased region" description="Low complexity" evidence="1">
    <location>
        <begin position="290"/>
        <end position="301"/>
    </location>
</feature>
<protein>
    <submittedName>
        <fullName evidence="2">Uncharacterized protein</fullName>
    </submittedName>
</protein>
<feature type="compositionally biased region" description="Basic residues" evidence="1">
    <location>
        <begin position="58"/>
        <end position="70"/>
    </location>
</feature>
<accession>A0A4U1F5B0</accession>
<dbReference type="EMBL" id="RWIC01000388">
    <property type="protein sequence ID" value="TKC44582.1"/>
    <property type="molecule type" value="Genomic_DNA"/>
</dbReference>
<dbReference type="AlphaFoldDB" id="A0A4U1F5B0"/>
<sequence length="371" mass="40152">MRPLANDHQPAEPLRRKKKQKKKTKKPSSEVTSYCVRQEKAEPSARAERAGERARPPSSRRRRRRRRRLARAPAPARTRAPAPPPPALHCTTLMTGERRPGPRRAPPYLSRLLTGSIFQEPGDEEVELCAGERDGETHRLSGRAAGGGGPRAESPGASGPGSPPTYPIAAPRGLSSHKTCLWVTSGPPAGHPAAEWKRGWCRRLPYSCHCVFTSRASAPPFKQRRRRRRRRRRKQQLSGSGYRRRRRLRRGSLRRRKESAAFAAPGSACPRPAPAPPPPPPAQKKECLRPRGPGAPAAGAARPPPAALRPKVRFIYLFPVEDVGAGAAGWLEGAFSVEADLGREGAGDGSAEGSDAHGAAAQALFSGAGWG</sequence>
<feature type="region of interest" description="Disordered" evidence="1">
    <location>
        <begin position="1"/>
        <end position="106"/>
    </location>
</feature>
<proteinExistence type="predicted"/>
<evidence type="ECO:0000313" key="3">
    <source>
        <dbReference type="Proteomes" id="UP000308365"/>
    </source>
</evidence>
<feature type="compositionally biased region" description="Basic residues" evidence="1">
    <location>
        <begin position="222"/>
        <end position="235"/>
    </location>
</feature>
<gene>
    <name evidence="2" type="ORF">EI555_005913</name>
</gene>
<feature type="compositionally biased region" description="Low complexity" evidence="1">
    <location>
        <begin position="71"/>
        <end position="80"/>
    </location>
</feature>
<comment type="caution">
    <text evidence="2">The sequence shown here is derived from an EMBL/GenBank/DDBJ whole genome shotgun (WGS) entry which is preliminary data.</text>
</comment>
<name>A0A4U1F5B0_MONMO</name>
<evidence type="ECO:0000313" key="2">
    <source>
        <dbReference type="EMBL" id="TKC44582.1"/>
    </source>
</evidence>
<dbReference type="Proteomes" id="UP000308365">
    <property type="component" value="Unassembled WGS sequence"/>
</dbReference>
<feature type="compositionally biased region" description="Pro residues" evidence="1">
    <location>
        <begin position="271"/>
        <end position="282"/>
    </location>
</feature>
<organism evidence="2 3">
    <name type="scientific">Monodon monoceros</name>
    <name type="common">Narwhal</name>
    <name type="synonym">Ceratodon monodon</name>
    <dbReference type="NCBI Taxonomy" id="40151"/>
    <lineage>
        <taxon>Eukaryota</taxon>
        <taxon>Metazoa</taxon>
        <taxon>Chordata</taxon>
        <taxon>Craniata</taxon>
        <taxon>Vertebrata</taxon>
        <taxon>Euteleostomi</taxon>
        <taxon>Mammalia</taxon>
        <taxon>Eutheria</taxon>
        <taxon>Laurasiatheria</taxon>
        <taxon>Artiodactyla</taxon>
        <taxon>Whippomorpha</taxon>
        <taxon>Cetacea</taxon>
        <taxon>Odontoceti</taxon>
        <taxon>Monodontidae</taxon>
        <taxon>Monodon</taxon>
    </lineage>
</organism>
<feature type="compositionally biased region" description="Basic residues" evidence="1">
    <location>
        <begin position="15"/>
        <end position="26"/>
    </location>
</feature>
<feature type="compositionally biased region" description="Basic and acidic residues" evidence="1">
    <location>
        <begin position="37"/>
        <end position="55"/>
    </location>
</feature>
<evidence type="ECO:0000256" key="1">
    <source>
        <dbReference type="SAM" id="MobiDB-lite"/>
    </source>
</evidence>